<dbReference type="Gene3D" id="3.40.50.720">
    <property type="entry name" value="NAD(P)-binding Rossmann-like Domain"/>
    <property type="match status" value="1"/>
</dbReference>
<dbReference type="AlphaFoldDB" id="A0A3N1CUE5"/>
<dbReference type="InterPro" id="IPR003560">
    <property type="entry name" value="DHB_DH"/>
</dbReference>
<keyword evidence="3" id="KW-0560">Oxidoreductase</keyword>
<dbReference type="InterPro" id="IPR002347">
    <property type="entry name" value="SDR_fam"/>
</dbReference>
<evidence type="ECO:0000259" key="4">
    <source>
        <dbReference type="SMART" id="SM00822"/>
    </source>
</evidence>
<dbReference type="PANTHER" id="PTHR43391">
    <property type="entry name" value="RETINOL DEHYDROGENASE-RELATED"/>
    <property type="match status" value="1"/>
</dbReference>
<evidence type="ECO:0000313" key="6">
    <source>
        <dbReference type="Proteomes" id="UP000272400"/>
    </source>
</evidence>
<keyword evidence="6" id="KW-1185">Reference proteome</keyword>
<dbReference type="CDD" id="cd05233">
    <property type="entry name" value="SDR_c"/>
    <property type="match status" value="1"/>
</dbReference>
<reference evidence="5 6" key="1">
    <citation type="submission" date="2018-11" db="EMBL/GenBank/DDBJ databases">
        <title>Sequencing the genomes of 1000 actinobacteria strains.</title>
        <authorList>
            <person name="Klenk H.-P."/>
        </authorList>
    </citation>
    <scope>NUCLEOTIDE SEQUENCE [LARGE SCALE GENOMIC DNA]</scope>
    <source>
        <strain evidence="5 6">DSM 44254</strain>
    </source>
</reference>
<dbReference type="PANTHER" id="PTHR43391:SF14">
    <property type="entry name" value="DEHYDROGENASE_REDUCTASE SDR FAMILY PROTEIN 7-LIKE"/>
    <property type="match status" value="1"/>
</dbReference>
<gene>
    <name evidence="5" type="ORF">EDD29_2464</name>
</gene>
<dbReference type="InterPro" id="IPR036291">
    <property type="entry name" value="NAD(P)-bd_dom_sf"/>
</dbReference>
<evidence type="ECO:0000256" key="3">
    <source>
        <dbReference type="ARBA" id="ARBA00023002"/>
    </source>
</evidence>
<dbReference type="GO" id="GO:0008667">
    <property type="term" value="F:2,3-dihydro-2,3-dihydroxybenzoate dehydrogenase activity"/>
    <property type="evidence" value="ECO:0007669"/>
    <property type="project" value="InterPro"/>
</dbReference>
<dbReference type="GO" id="GO:0019290">
    <property type="term" value="P:siderophore biosynthetic process"/>
    <property type="evidence" value="ECO:0007669"/>
    <property type="project" value="InterPro"/>
</dbReference>
<dbReference type="Pfam" id="PF00106">
    <property type="entry name" value="adh_short"/>
    <property type="match status" value="1"/>
</dbReference>
<dbReference type="EMBL" id="RJKE01000001">
    <property type="protein sequence ID" value="ROO84932.1"/>
    <property type="molecule type" value="Genomic_DNA"/>
</dbReference>
<dbReference type="SMART" id="SM00822">
    <property type="entry name" value="PKS_KR"/>
    <property type="match status" value="1"/>
</dbReference>
<accession>A0A3N1CUE5</accession>
<evidence type="ECO:0000256" key="1">
    <source>
        <dbReference type="ARBA" id="ARBA00006484"/>
    </source>
</evidence>
<dbReference type="SUPFAM" id="SSF51735">
    <property type="entry name" value="NAD(P)-binding Rossmann-fold domains"/>
    <property type="match status" value="1"/>
</dbReference>
<dbReference type="RefSeq" id="WP_211359664.1">
    <property type="nucleotide sequence ID" value="NZ_RJKE01000001.1"/>
</dbReference>
<organism evidence="5 6">
    <name type="scientific">Actinocorallia herbida</name>
    <dbReference type="NCBI Taxonomy" id="58109"/>
    <lineage>
        <taxon>Bacteria</taxon>
        <taxon>Bacillati</taxon>
        <taxon>Actinomycetota</taxon>
        <taxon>Actinomycetes</taxon>
        <taxon>Streptosporangiales</taxon>
        <taxon>Thermomonosporaceae</taxon>
        <taxon>Actinocorallia</taxon>
    </lineage>
</organism>
<feature type="domain" description="Ketoreductase" evidence="4">
    <location>
        <begin position="17"/>
        <end position="195"/>
    </location>
</feature>
<protein>
    <submittedName>
        <fullName evidence="5">NADP-dependent 3-hydroxy acid dehydrogenase YdfG</fullName>
    </submittedName>
</protein>
<evidence type="ECO:0000256" key="2">
    <source>
        <dbReference type="ARBA" id="ARBA00022857"/>
    </source>
</evidence>
<keyword evidence="2" id="KW-0521">NADP</keyword>
<sequence>MAADLPDEGKTMGLDGARVLVSGASAGIGRAFAVGAVRAGARVVFAARRQAELDKARDEAGGGHTVAVDLTDRDGATRIAAAVQAELGGLDLVVSCVGVAPLKMLVDTDDEDWERVFAANVVGTHRLLRACLPLLDASGMVMALSSETVVQPRTGLGAYATSKAALERLLVGWRTEHPWKRFTTVTIGATFPTDFGNAFEGDILMRALDDWGVRGLAQEQMMDPQDVADVLLGTAATALGKPGVCLEHLTVRSPSPVVGTFADSLAPFTGETP</sequence>
<dbReference type="Proteomes" id="UP000272400">
    <property type="component" value="Unassembled WGS sequence"/>
</dbReference>
<proteinExistence type="inferred from homology"/>
<comment type="similarity">
    <text evidence="1">Belongs to the short-chain dehydrogenases/reductases (SDR) family.</text>
</comment>
<evidence type="ECO:0000313" key="5">
    <source>
        <dbReference type="EMBL" id="ROO84932.1"/>
    </source>
</evidence>
<comment type="caution">
    <text evidence="5">The sequence shown here is derived from an EMBL/GenBank/DDBJ whole genome shotgun (WGS) entry which is preliminary data.</text>
</comment>
<dbReference type="InterPro" id="IPR057326">
    <property type="entry name" value="KR_dom"/>
</dbReference>
<name>A0A3N1CUE5_9ACTN</name>
<dbReference type="PRINTS" id="PR01397">
    <property type="entry name" value="DHBDHDRGNASE"/>
</dbReference>